<evidence type="ECO:0000259" key="1">
    <source>
        <dbReference type="Pfam" id="PF07727"/>
    </source>
</evidence>
<reference evidence="2 3" key="1">
    <citation type="journal article" date="2023" name="Hortic Res">
        <title>The complete reference genome for grapevine (Vitis vinifera L.) genetics and breeding.</title>
        <authorList>
            <person name="Shi X."/>
            <person name="Cao S."/>
            <person name="Wang X."/>
            <person name="Huang S."/>
            <person name="Wang Y."/>
            <person name="Liu Z."/>
            <person name="Liu W."/>
            <person name="Leng X."/>
            <person name="Peng Y."/>
            <person name="Wang N."/>
            <person name="Wang Y."/>
            <person name="Ma Z."/>
            <person name="Xu X."/>
            <person name="Zhang F."/>
            <person name="Xue H."/>
            <person name="Zhong H."/>
            <person name="Wang Y."/>
            <person name="Zhang K."/>
            <person name="Velt A."/>
            <person name="Avia K."/>
            <person name="Holtgrawe D."/>
            <person name="Grimplet J."/>
            <person name="Matus J.T."/>
            <person name="Ware D."/>
            <person name="Wu X."/>
            <person name="Wang H."/>
            <person name="Liu C."/>
            <person name="Fang Y."/>
            <person name="Rustenholz C."/>
            <person name="Cheng Z."/>
            <person name="Xiao H."/>
            <person name="Zhou Y."/>
        </authorList>
    </citation>
    <scope>NUCLEOTIDE SEQUENCE [LARGE SCALE GENOMIC DNA]</scope>
    <source>
        <strain evidence="3">cv. Pinot noir / PN40024</strain>
        <tissue evidence="2">Leaf</tissue>
    </source>
</reference>
<gene>
    <name evidence="2" type="ORF">VitviT2T_001180</name>
</gene>
<evidence type="ECO:0000313" key="3">
    <source>
        <dbReference type="Proteomes" id="UP001227230"/>
    </source>
</evidence>
<dbReference type="InterPro" id="IPR013103">
    <property type="entry name" value="RVT_2"/>
</dbReference>
<feature type="domain" description="Reverse transcriptase Ty1/copia-type" evidence="1">
    <location>
        <begin position="2"/>
        <end position="149"/>
    </location>
</feature>
<dbReference type="Proteomes" id="UP001227230">
    <property type="component" value="Chromosome 1"/>
</dbReference>
<dbReference type="PANTHER" id="PTHR43383">
    <property type="entry name" value="NODULIN 6"/>
    <property type="match status" value="1"/>
</dbReference>
<evidence type="ECO:0000313" key="2">
    <source>
        <dbReference type="EMBL" id="WJZ81332.1"/>
    </source>
</evidence>
<dbReference type="SUPFAM" id="SSF56672">
    <property type="entry name" value="DNA/RNA polymerases"/>
    <property type="match status" value="1"/>
</dbReference>
<protein>
    <recommendedName>
        <fullName evidence="1">Reverse transcriptase Ty1/copia-type domain-containing protein</fullName>
    </recommendedName>
</protein>
<keyword evidence="3" id="KW-1185">Reference proteome</keyword>
<sequence length="150" mass="17247">MSSIRVVLGLTASLDLDIEHTDVKTVFLHGDLDKKICMEQPKGFIIKGKEDYVCKLKKSLYGLKQAPRQWYKKFQSVMGEQGYRKTTFGHCVFVQKFSDDDFVILLLYVNDILIVGRNVSRIDKLKKQLSKSFSMKDLGLVKKILGIRIE</sequence>
<dbReference type="Pfam" id="PF07727">
    <property type="entry name" value="RVT_2"/>
    <property type="match status" value="1"/>
</dbReference>
<accession>A0ABY9BFK6</accession>
<dbReference type="InterPro" id="IPR043502">
    <property type="entry name" value="DNA/RNA_pol_sf"/>
</dbReference>
<proteinExistence type="predicted"/>
<organism evidence="2 3">
    <name type="scientific">Vitis vinifera</name>
    <name type="common">Grape</name>
    <dbReference type="NCBI Taxonomy" id="29760"/>
    <lineage>
        <taxon>Eukaryota</taxon>
        <taxon>Viridiplantae</taxon>
        <taxon>Streptophyta</taxon>
        <taxon>Embryophyta</taxon>
        <taxon>Tracheophyta</taxon>
        <taxon>Spermatophyta</taxon>
        <taxon>Magnoliopsida</taxon>
        <taxon>eudicotyledons</taxon>
        <taxon>Gunneridae</taxon>
        <taxon>Pentapetalae</taxon>
        <taxon>rosids</taxon>
        <taxon>Vitales</taxon>
        <taxon>Vitaceae</taxon>
        <taxon>Viteae</taxon>
        <taxon>Vitis</taxon>
    </lineage>
</organism>
<dbReference type="EMBL" id="CP126648">
    <property type="protein sequence ID" value="WJZ81332.1"/>
    <property type="molecule type" value="Genomic_DNA"/>
</dbReference>
<dbReference type="PANTHER" id="PTHR43383:SF2">
    <property type="entry name" value="AMIDOHYDROLASE 2 FAMILY PROTEIN"/>
    <property type="match status" value="1"/>
</dbReference>
<name>A0ABY9BFK6_VITVI</name>